<feature type="transmembrane region" description="Helical" evidence="2">
    <location>
        <begin position="34"/>
        <end position="52"/>
    </location>
</feature>
<dbReference type="RefSeq" id="WP_344182392.1">
    <property type="nucleotide sequence ID" value="NZ_BAAANC010000004.1"/>
</dbReference>
<evidence type="ECO:0000313" key="4">
    <source>
        <dbReference type="Proteomes" id="UP001500363"/>
    </source>
</evidence>
<reference evidence="3 4" key="1">
    <citation type="journal article" date="2019" name="Int. J. Syst. Evol. Microbiol.">
        <title>The Global Catalogue of Microorganisms (GCM) 10K type strain sequencing project: providing services to taxonomists for standard genome sequencing and annotation.</title>
        <authorList>
            <consortium name="The Broad Institute Genomics Platform"/>
            <consortium name="The Broad Institute Genome Sequencing Center for Infectious Disease"/>
            <person name="Wu L."/>
            <person name="Ma J."/>
        </authorList>
    </citation>
    <scope>NUCLEOTIDE SEQUENCE [LARGE SCALE GENOMIC DNA]</scope>
    <source>
        <strain evidence="3 4">JCM 14303</strain>
    </source>
</reference>
<evidence type="ECO:0000313" key="3">
    <source>
        <dbReference type="EMBL" id="GAA1557052.1"/>
    </source>
</evidence>
<sequence>MTAHDDHDDRLETDEADPIGAPRPPARGRVGSRAMALIGLVGMGAVGLAAATEVCSTWPTLEH</sequence>
<organism evidence="3 4">
    <name type="scientific">Kribbella lupini</name>
    <dbReference type="NCBI Taxonomy" id="291602"/>
    <lineage>
        <taxon>Bacteria</taxon>
        <taxon>Bacillati</taxon>
        <taxon>Actinomycetota</taxon>
        <taxon>Actinomycetes</taxon>
        <taxon>Propionibacteriales</taxon>
        <taxon>Kribbellaceae</taxon>
        <taxon>Kribbella</taxon>
    </lineage>
</organism>
<gene>
    <name evidence="3" type="ORF">GCM10009741_72200</name>
</gene>
<keyword evidence="2" id="KW-0812">Transmembrane</keyword>
<name>A0ABN2CG17_9ACTN</name>
<comment type="caution">
    <text evidence="3">The sequence shown here is derived from an EMBL/GenBank/DDBJ whole genome shotgun (WGS) entry which is preliminary data.</text>
</comment>
<protein>
    <submittedName>
        <fullName evidence="3">Uncharacterized protein</fullName>
    </submittedName>
</protein>
<keyword evidence="2" id="KW-1133">Transmembrane helix</keyword>
<feature type="region of interest" description="Disordered" evidence="1">
    <location>
        <begin position="1"/>
        <end position="29"/>
    </location>
</feature>
<keyword evidence="4" id="KW-1185">Reference proteome</keyword>
<evidence type="ECO:0000256" key="1">
    <source>
        <dbReference type="SAM" id="MobiDB-lite"/>
    </source>
</evidence>
<accession>A0ABN2CG17</accession>
<keyword evidence="2" id="KW-0472">Membrane</keyword>
<evidence type="ECO:0000256" key="2">
    <source>
        <dbReference type="SAM" id="Phobius"/>
    </source>
</evidence>
<feature type="compositionally biased region" description="Basic and acidic residues" evidence="1">
    <location>
        <begin position="1"/>
        <end position="10"/>
    </location>
</feature>
<proteinExistence type="predicted"/>
<dbReference type="EMBL" id="BAAANC010000004">
    <property type="protein sequence ID" value="GAA1557052.1"/>
    <property type="molecule type" value="Genomic_DNA"/>
</dbReference>
<dbReference type="Proteomes" id="UP001500363">
    <property type="component" value="Unassembled WGS sequence"/>
</dbReference>